<organism evidence="2 3">
    <name type="scientific">Tritrichomonas foetus</name>
    <dbReference type="NCBI Taxonomy" id="1144522"/>
    <lineage>
        <taxon>Eukaryota</taxon>
        <taxon>Metamonada</taxon>
        <taxon>Parabasalia</taxon>
        <taxon>Tritrichomonadida</taxon>
        <taxon>Tritrichomonadidae</taxon>
        <taxon>Tritrichomonas</taxon>
    </lineage>
</organism>
<gene>
    <name evidence="2" type="ORF">TRFO_29987</name>
</gene>
<accession>A0A1J4JZ69</accession>
<protein>
    <submittedName>
        <fullName evidence="2">Uncharacterized protein</fullName>
    </submittedName>
</protein>
<dbReference type="VEuPathDB" id="TrichDB:TRFO_29987"/>
<reference evidence="2" key="1">
    <citation type="submission" date="2016-10" db="EMBL/GenBank/DDBJ databases">
        <authorList>
            <person name="Benchimol M."/>
            <person name="Almeida L.G."/>
            <person name="Vasconcelos A.T."/>
            <person name="Perreira-Neves A."/>
            <person name="Rosa I.A."/>
            <person name="Tasca T."/>
            <person name="Bogo M.R."/>
            <person name="de Souza W."/>
        </authorList>
    </citation>
    <scope>NUCLEOTIDE SEQUENCE [LARGE SCALE GENOMIC DNA]</scope>
    <source>
        <strain evidence="2">K</strain>
    </source>
</reference>
<feature type="compositionally biased region" description="Basic and acidic residues" evidence="1">
    <location>
        <begin position="934"/>
        <end position="951"/>
    </location>
</feature>
<evidence type="ECO:0000256" key="1">
    <source>
        <dbReference type="SAM" id="MobiDB-lite"/>
    </source>
</evidence>
<dbReference type="GeneID" id="94841797"/>
<dbReference type="AlphaFoldDB" id="A0A1J4JZ69"/>
<dbReference type="RefSeq" id="XP_068355926.1">
    <property type="nucleotide sequence ID" value="XM_068507093.1"/>
</dbReference>
<sequence length="1016" mass="116374">MEDNLLNLRVYIIIGNNPAQIDNNGIFCNYELFSTAQLIQKIMHDVFNVQQSNIITFAYGKDSDYQNLLEKTQGKIITQITQNDVLFLIPSDISYPYYKYFETPENLISIIEIDESEIQNSDIFLFLLDHGSDGHTNNMSYIQIYQAILNSRPKSLRIFNDCCYDGSLISSTQHYSNLYHILAKKEQNEDQLNCINASFISLYISIAISIGIDLFFEKIDWITQYFTSIQTNQLKYIELFLINMKKLIKSKTLELQNPNIPILDYIDEHFQQNTTINRLKSVVPKILIQTSGELIACVAAVYNISKLFSKELKVTIIKSLINQNNTNIFLELCGENKKAGIYLLENMKVNYKSIYPPTKDLRIFSSSSICSRAFTFASIHISPHVKVICGSPGASEMIHELFLRNTNQPINFHSLKRELTTTKDGFKEYPVLLPVTDGKHKVAWARLFPKHFSDSKKRNDRLLTKVQSNVMKKISAMRGIKKLVGDEIERIKKTLEENTNETLNEDKNVSENENLNENIIDNSYIPKEFQKSQKPNEKETWKEKTGIARISENEIREISSLSLISILSSQIPFEESLKIIQNNLSEEQTVITYIAILSGRNSFEAGLIAANAMIELTNTANTILHKNQIKPTAASRSIIIKQSNITYLMILSGIAALINFTPKIDFTYLIEKIKNCQNSIISQLYTIFHKKLINKGIDEIHHLMMNELSNATTSLKNLVNCSIVIMNDCFKILTNLSLNKVSGKALDNNSEIEMMIQQKSGSSYLAKDSILSTIFNPIFPKSILSMEVIDLLSNKILEVINKSQKEIINLINKNNNPEIYEVIASNLCEYYSSQEMEKNISRIVAYKLRETCLDFIFFPRNPRDINLLLSKFPNNQEKVIPLLIDALTEISEAIFTPFKIEGEFKLAESTNDNYHNNEDKNIDEIFNKSTSLRDKNSKHQYSEMNDEDKSSSESFEEELNLIDTKEEENETQTVALNFKKNHPHIGIIALIEIISSYYLNDNPITIPIINIMKEDP</sequence>
<proteinExistence type="predicted"/>
<dbReference type="EMBL" id="MLAK01000852">
    <property type="protein sequence ID" value="OHT02790.1"/>
    <property type="molecule type" value="Genomic_DNA"/>
</dbReference>
<evidence type="ECO:0000313" key="3">
    <source>
        <dbReference type="Proteomes" id="UP000179807"/>
    </source>
</evidence>
<keyword evidence="3" id="KW-1185">Reference proteome</keyword>
<feature type="region of interest" description="Disordered" evidence="1">
    <location>
        <begin position="934"/>
        <end position="954"/>
    </location>
</feature>
<evidence type="ECO:0000313" key="2">
    <source>
        <dbReference type="EMBL" id="OHT02790.1"/>
    </source>
</evidence>
<comment type="caution">
    <text evidence="2">The sequence shown here is derived from an EMBL/GenBank/DDBJ whole genome shotgun (WGS) entry which is preliminary data.</text>
</comment>
<name>A0A1J4JZ69_9EUKA</name>
<dbReference type="Proteomes" id="UP000179807">
    <property type="component" value="Unassembled WGS sequence"/>
</dbReference>